<keyword evidence="1" id="KW-0732">Signal</keyword>
<keyword evidence="2" id="KW-0496">Mitochondrion</keyword>
<organism evidence="2">
    <name type="scientific">Beauveria lii</name>
    <dbReference type="NCBI Taxonomy" id="1290591"/>
    <lineage>
        <taxon>Eukaryota</taxon>
        <taxon>Fungi</taxon>
        <taxon>Dikarya</taxon>
        <taxon>Ascomycota</taxon>
        <taxon>Pezizomycotina</taxon>
        <taxon>Sordariomycetes</taxon>
        <taxon>Hypocreomycetidae</taxon>
        <taxon>Hypocreales</taxon>
        <taxon>Cordycipitaceae</taxon>
        <taxon>Beauveria</taxon>
    </lineage>
</organism>
<proteinExistence type="predicted"/>
<protein>
    <submittedName>
        <fullName evidence="2">Uncharacterized protein</fullName>
    </submittedName>
</protein>
<dbReference type="EMBL" id="MT818175">
    <property type="protein sequence ID" value="QOU11090.1"/>
    <property type="molecule type" value="Genomic_DNA"/>
</dbReference>
<dbReference type="GeneID" id="63373470"/>
<name>A0A7S6TCY6_9HYPO</name>
<gene>
    <name evidence="2" type="primary">orf396</name>
</gene>
<feature type="chain" id="PRO_5031175461" evidence="1">
    <location>
        <begin position="22"/>
        <end position="396"/>
    </location>
</feature>
<evidence type="ECO:0000313" key="2">
    <source>
        <dbReference type="EMBL" id="QOU11090.1"/>
    </source>
</evidence>
<reference evidence="2" key="1">
    <citation type="submission" date="2020-07" db="EMBL/GenBank/DDBJ databases">
        <title>The complete mitochondrial genome of Beauveia lii (Hypocreales: Cordycipitaceae).</title>
        <authorList>
            <person name="Zhang S.-L."/>
        </authorList>
    </citation>
    <scope>NUCLEOTIDE SEQUENCE</scope>
    <source>
        <strain evidence="2">RCEF5500</strain>
    </source>
</reference>
<dbReference type="AlphaFoldDB" id="A0A7S6TCY6"/>
<feature type="signal peptide" evidence="1">
    <location>
        <begin position="1"/>
        <end position="21"/>
    </location>
</feature>
<accession>A0A7S6TCY6</accession>
<sequence length="396" mass="44686">MIVILLVMSYSILDVPTTYLAAPNPKYSSDFWTTVLENKENIFNPSGDNNTLNVESRPNTPMVEPRPTIPVIEPIPVVEPRPTITMVEYRPEVFTVEPRPSGSSSQVNTHRAMDINNFIWREDIHGYKYPSQGLQTNPSINSHINYNVSNTMNSSGYIYQNNLNPAYVNYTVGNQSNLNPAYVNYIVGNQSNLNPTYVNYTVGNQSTIMQNVAESSFQAQSNMPEIRAIAESSSQAQSNMPEMRVIAESSSQPQSNIPGMRVITESGFTQPNLKPIWIENYSNVVNTTRSKCFNTMFSSLLPWQEIQLSEITKLNRPKIVGINFDFSHQNIEAVLQEFMLPKAFYVSHEHVPGLTPSNYKECIINYYHTKACNKPSILLQTVLIENGDVLKVIKGR</sequence>
<dbReference type="RefSeq" id="YP_010029649.1">
    <property type="nucleotide sequence ID" value="NC_053825.1"/>
</dbReference>
<evidence type="ECO:0000256" key="1">
    <source>
        <dbReference type="SAM" id="SignalP"/>
    </source>
</evidence>
<geneLocation type="mitochondrion" evidence="2"/>